<dbReference type="PROSITE" id="PS00045">
    <property type="entry name" value="HISTONE_LIKE"/>
    <property type="match status" value="1"/>
</dbReference>
<dbReference type="Pfam" id="PF00216">
    <property type="entry name" value="Bac_DNA_binding"/>
    <property type="match status" value="1"/>
</dbReference>
<gene>
    <name evidence="6" type="ORF">MMH89_01850</name>
</gene>
<dbReference type="Proteomes" id="UP001055955">
    <property type="component" value="Chromosome"/>
</dbReference>
<sequence>MVANKTGMNQKQIGEVLEAILEVMKTTVSSKGKLTIPGFFTLVVKNRKARTGRNPQTGAEIQIAEKDVPSFKAGSELKEAADS</sequence>
<dbReference type="SMART" id="SM00411">
    <property type="entry name" value="BHL"/>
    <property type="match status" value="1"/>
</dbReference>
<evidence type="ECO:0000256" key="3">
    <source>
        <dbReference type="ARBA" id="ARBA00023067"/>
    </source>
</evidence>
<keyword evidence="4 6" id="KW-0238">DNA-binding</keyword>
<comment type="similarity">
    <text evidence="2 5">Belongs to the bacterial histone-like protein family.</text>
</comment>
<dbReference type="PANTHER" id="PTHR33175:SF3">
    <property type="entry name" value="DNA-BINDING PROTEIN HU-BETA"/>
    <property type="match status" value="1"/>
</dbReference>
<evidence type="ECO:0000256" key="2">
    <source>
        <dbReference type="ARBA" id="ARBA00010529"/>
    </source>
</evidence>
<comment type="function">
    <text evidence="1">Histone-like DNA-binding protein which is capable of wrapping DNA to stabilize it, and thus to prevent its denaturation under extreme environmental conditions.</text>
</comment>
<keyword evidence="3" id="KW-0226">DNA condensation</keyword>
<evidence type="ECO:0000256" key="1">
    <source>
        <dbReference type="ARBA" id="ARBA00003819"/>
    </source>
</evidence>
<evidence type="ECO:0000313" key="7">
    <source>
        <dbReference type="Proteomes" id="UP001055955"/>
    </source>
</evidence>
<protein>
    <submittedName>
        <fullName evidence="6">HU family DNA-binding protein</fullName>
    </submittedName>
</protein>
<dbReference type="PRINTS" id="PR01727">
    <property type="entry name" value="DNABINDINGHU"/>
</dbReference>
<organism evidence="6 7">
    <name type="scientific">Candidatus Comchoanobacter bicostacola</name>
    <dbReference type="NCBI Taxonomy" id="2919598"/>
    <lineage>
        <taxon>Bacteria</taxon>
        <taxon>Pseudomonadati</taxon>
        <taxon>Pseudomonadota</taxon>
        <taxon>Gammaproteobacteria</taxon>
        <taxon>Candidatus Comchoanobacterales</taxon>
        <taxon>Candidatus Comchoanobacteraceae</taxon>
        <taxon>Candidatus Comchoanobacter</taxon>
    </lineage>
</organism>
<dbReference type="InterPro" id="IPR000119">
    <property type="entry name" value="Hist_DNA-bd"/>
</dbReference>
<dbReference type="PANTHER" id="PTHR33175">
    <property type="entry name" value="DNA-BINDING PROTEIN HU"/>
    <property type="match status" value="1"/>
</dbReference>
<evidence type="ECO:0000313" key="6">
    <source>
        <dbReference type="EMBL" id="UTC24892.1"/>
    </source>
</evidence>
<proteinExistence type="inferred from homology"/>
<dbReference type="GO" id="GO:0003677">
    <property type="term" value="F:DNA binding"/>
    <property type="evidence" value="ECO:0007669"/>
    <property type="project" value="UniProtKB-KW"/>
</dbReference>
<name>A0ABY5DML6_9GAMM</name>
<evidence type="ECO:0000256" key="4">
    <source>
        <dbReference type="ARBA" id="ARBA00023125"/>
    </source>
</evidence>
<evidence type="ECO:0000256" key="5">
    <source>
        <dbReference type="RuleBase" id="RU003939"/>
    </source>
</evidence>
<dbReference type="Gene3D" id="4.10.520.10">
    <property type="entry name" value="IHF-like DNA-binding proteins"/>
    <property type="match status" value="1"/>
</dbReference>
<keyword evidence="7" id="KW-1185">Reference proteome</keyword>
<accession>A0ABY5DML6</accession>
<dbReference type="RefSeq" id="WP_425491982.1">
    <property type="nucleotide sequence ID" value="NZ_CP092900.1"/>
</dbReference>
<dbReference type="InterPro" id="IPR010992">
    <property type="entry name" value="IHF-like_DNA-bd_dom_sf"/>
</dbReference>
<dbReference type="SUPFAM" id="SSF47729">
    <property type="entry name" value="IHF-like DNA-binding proteins"/>
    <property type="match status" value="1"/>
</dbReference>
<dbReference type="EMBL" id="CP092900">
    <property type="protein sequence ID" value="UTC24892.1"/>
    <property type="molecule type" value="Genomic_DNA"/>
</dbReference>
<reference evidence="6 7" key="1">
    <citation type="journal article" date="2022" name="Nat. Microbiol.">
        <title>The microbiome of a bacterivorous marine choanoflagellate contains a resource-demanding obligate bacterial associate.</title>
        <authorList>
            <person name="Needham D.M."/>
            <person name="Poirier C."/>
            <person name="Bachy C."/>
            <person name="George E.E."/>
            <person name="Wilken S."/>
            <person name="Yung C.C.M."/>
            <person name="Limardo A.J."/>
            <person name="Morando M."/>
            <person name="Sudek L."/>
            <person name="Malmstrom R.R."/>
            <person name="Keeling P.J."/>
            <person name="Santoro A.E."/>
            <person name="Worden A.Z."/>
        </authorList>
    </citation>
    <scope>NUCLEOTIDE SEQUENCE [LARGE SCALE GENOMIC DNA]</scope>
    <source>
        <strain evidence="6 7">Comchoano-1</strain>
    </source>
</reference>
<dbReference type="CDD" id="cd13831">
    <property type="entry name" value="HU"/>
    <property type="match status" value="1"/>
</dbReference>
<dbReference type="InterPro" id="IPR020816">
    <property type="entry name" value="Histone-like_DNA-bd_CS"/>
</dbReference>